<dbReference type="Proteomes" id="UP000499080">
    <property type="component" value="Unassembled WGS sequence"/>
</dbReference>
<gene>
    <name evidence="1" type="ORF">AVEN_103367_1</name>
</gene>
<dbReference type="AlphaFoldDB" id="A0A4Y2KSS4"/>
<dbReference type="EMBL" id="BGPR01004965">
    <property type="protein sequence ID" value="GBN05395.1"/>
    <property type="molecule type" value="Genomic_DNA"/>
</dbReference>
<organism evidence="1 2">
    <name type="scientific">Araneus ventricosus</name>
    <name type="common">Orbweaver spider</name>
    <name type="synonym">Epeira ventricosa</name>
    <dbReference type="NCBI Taxonomy" id="182803"/>
    <lineage>
        <taxon>Eukaryota</taxon>
        <taxon>Metazoa</taxon>
        <taxon>Ecdysozoa</taxon>
        <taxon>Arthropoda</taxon>
        <taxon>Chelicerata</taxon>
        <taxon>Arachnida</taxon>
        <taxon>Araneae</taxon>
        <taxon>Araneomorphae</taxon>
        <taxon>Entelegynae</taxon>
        <taxon>Araneoidea</taxon>
        <taxon>Araneidae</taxon>
        <taxon>Araneus</taxon>
    </lineage>
</organism>
<comment type="caution">
    <text evidence="1">The sequence shown here is derived from an EMBL/GenBank/DDBJ whole genome shotgun (WGS) entry which is preliminary data.</text>
</comment>
<accession>A0A4Y2KSS4</accession>
<name>A0A4Y2KSS4_ARAVE</name>
<proteinExistence type="predicted"/>
<keyword evidence="2" id="KW-1185">Reference proteome</keyword>
<sequence length="161" mass="18376">MGSRKDFTQNERVGNENSFRITALQHENSSTTSRSNPTFSDLLAEKRIPRPLPHTYTYLNPPYLGWSSPNRVMELGYVGYLFTPHHGNSDLFFILTIDFGVERTMVGHSRAFHSTQIWPLPTKTDRQCEKLIRIGAACSSVQISNKSGYPTAPFLLLRHKY</sequence>
<evidence type="ECO:0000313" key="2">
    <source>
        <dbReference type="Proteomes" id="UP000499080"/>
    </source>
</evidence>
<protein>
    <submittedName>
        <fullName evidence="1">Uncharacterized protein</fullName>
    </submittedName>
</protein>
<reference evidence="1 2" key="1">
    <citation type="journal article" date="2019" name="Sci. Rep.">
        <title>Orb-weaving spider Araneus ventricosus genome elucidates the spidroin gene catalogue.</title>
        <authorList>
            <person name="Kono N."/>
            <person name="Nakamura H."/>
            <person name="Ohtoshi R."/>
            <person name="Moran D.A.P."/>
            <person name="Shinohara A."/>
            <person name="Yoshida Y."/>
            <person name="Fujiwara M."/>
            <person name="Mori M."/>
            <person name="Tomita M."/>
            <person name="Arakawa K."/>
        </authorList>
    </citation>
    <scope>NUCLEOTIDE SEQUENCE [LARGE SCALE GENOMIC DNA]</scope>
</reference>
<evidence type="ECO:0000313" key="1">
    <source>
        <dbReference type="EMBL" id="GBN05395.1"/>
    </source>
</evidence>